<reference evidence="1 2" key="1">
    <citation type="submission" date="2018-11" db="EMBL/GenBank/DDBJ databases">
        <title>Sequencing the genomes of 1000 actinobacteria strains.</title>
        <authorList>
            <person name="Klenk H.-P."/>
        </authorList>
    </citation>
    <scope>NUCLEOTIDE SEQUENCE [LARGE SCALE GENOMIC DNA]</scope>
    <source>
        <strain evidence="1 2">DSM 10546</strain>
    </source>
</reference>
<dbReference type="EMBL" id="RKHG01000001">
    <property type="protein sequence ID" value="ROR52924.1"/>
    <property type="molecule type" value="Genomic_DNA"/>
</dbReference>
<organism evidence="1 2">
    <name type="scientific">Luteococcus japonicus</name>
    <dbReference type="NCBI Taxonomy" id="33984"/>
    <lineage>
        <taxon>Bacteria</taxon>
        <taxon>Bacillati</taxon>
        <taxon>Actinomycetota</taxon>
        <taxon>Actinomycetes</taxon>
        <taxon>Propionibacteriales</taxon>
        <taxon>Propionibacteriaceae</taxon>
        <taxon>Luteococcus</taxon>
    </lineage>
</organism>
<keyword evidence="1" id="KW-0378">Hydrolase</keyword>
<dbReference type="PANTHER" id="PTHR39420:SF2">
    <property type="entry name" value="HYDROLASE"/>
    <property type="match status" value="1"/>
</dbReference>
<dbReference type="GO" id="GO:0016787">
    <property type="term" value="F:hydrolase activity"/>
    <property type="evidence" value="ECO:0007669"/>
    <property type="project" value="UniProtKB-KW"/>
</dbReference>
<dbReference type="Gene3D" id="1.20.150.30">
    <property type="entry name" value="Zincin-like metallopeptidase, N-terminal domain"/>
    <property type="match status" value="1"/>
</dbReference>
<gene>
    <name evidence="1" type="ORF">EDD41_0037</name>
</gene>
<protein>
    <submittedName>
        <fullName evidence="1">Putative hydrolase</fullName>
    </submittedName>
</protein>
<evidence type="ECO:0000313" key="2">
    <source>
        <dbReference type="Proteomes" id="UP000275749"/>
    </source>
</evidence>
<dbReference type="InterPro" id="IPR042271">
    <property type="entry name" value="Zinicin_2_N"/>
</dbReference>
<dbReference type="AlphaFoldDB" id="A0A3N1ZPT2"/>
<evidence type="ECO:0000313" key="1">
    <source>
        <dbReference type="EMBL" id="ROR52924.1"/>
    </source>
</evidence>
<sequence>MVAMSDPTGTPGDDQPKDPMAEMLRQLGINLGTDGQIDLNQLMGRLQQQMGAFTQASTSTSGVNWEQTRHATRQIAASLGPDPSITSQQQREIADAERLANLWLDEACDFGQSPHPAVGWSRAEWIEQTMPAWEQVTEPIVSSIATAMGDMMGAQAPQLPPELGAFSQMMQPMLRQAAGAMYSMQLAQAIAKVSTEVVTGSEIGFQLLLKPRAAVLPTNVAAFSEGLEVTDQDVLLYLMLRESARQRLFAQVGWLAPQIMALVEHYAREITIDANALESAIDIDDMGQLSPEKMAEISENLQGKLFEPTQSAEQVEILSRLETLLALIEGWVDEVVAQATARWMPNSSQLAEAVRRRRAAGGPAEDVLKSLVGLELRPRRVRDAANLWAALSADRGVGGRDAVWNHPDLVPTAADLDDPLGYVSGETTAPAADDLDAELAKLLAEERPDEDGQSGS</sequence>
<dbReference type="InterPro" id="IPR018766">
    <property type="entry name" value="Zinicin_2"/>
</dbReference>
<comment type="caution">
    <text evidence="1">The sequence shown here is derived from an EMBL/GenBank/DDBJ whole genome shotgun (WGS) entry which is preliminary data.</text>
</comment>
<proteinExistence type="predicted"/>
<dbReference type="NCBIfam" id="TIGR03624">
    <property type="entry name" value="putative hydrolase"/>
    <property type="match status" value="1"/>
</dbReference>
<name>A0A3N1ZPT2_9ACTN</name>
<dbReference type="PANTHER" id="PTHR39420">
    <property type="match status" value="1"/>
</dbReference>
<dbReference type="Pfam" id="PF10103">
    <property type="entry name" value="Zincin_2"/>
    <property type="match status" value="1"/>
</dbReference>
<dbReference type="SUPFAM" id="SSF55486">
    <property type="entry name" value="Metalloproteases ('zincins'), catalytic domain"/>
    <property type="match status" value="1"/>
</dbReference>
<accession>A0A3N1ZPT2</accession>
<dbReference type="Proteomes" id="UP000275749">
    <property type="component" value="Unassembled WGS sequence"/>
</dbReference>